<feature type="region of interest" description="Disordered" evidence="1">
    <location>
        <begin position="115"/>
        <end position="157"/>
    </location>
</feature>
<dbReference type="Proteomes" id="UP000250043">
    <property type="component" value="Unassembled WGS sequence"/>
</dbReference>
<evidence type="ECO:0000313" key="3">
    <source>
        <dbReference type="Proteomes" id="UP000250043"/>
    </source>
</evidence>
<feature type="compositionally biased region" description="Polar residues" evidence="1">
    <location>
        <begin position="144"/>
        <end position="157"/>
    </location>
</feature>
<dbReference type="AlphaFoldDB" id="A0A8E2APV8"/>
<evidence type="ECO:0000313" key="2">
    <source>
        <dbReference type="EMBL" id="OCH88178.1"/>
    </source>
</evidence>
<organism evidence="2 3">
    <name type="scientific">Obba rivulosa</name>
    <dbReference type="NCBI Taxonomy" id="1052685"/>
    <lineage>
        <taxon>Eukaryota</taxon>
        <taxon>Fungi</taxon>
        <taxon>Dikarya</taxon>
        <taxon>Basidiomycota</taxon>
        <taxon>Agaricomycotina</taxon>
        <taxon>Agaricomycetes</taxon>
        <taxon>Polyporales</taxon>
        <taxon>Gelatoporiaceae</taxon>
        <taxon>Obba</taxon>
    </lineage>
</organism>
<name>A0A8E2APV8_9APHY</name>
<evidence type="ECO:0000256" key="1">
    <source>
        <dbReference type="SAM" id="MobiDB-lite"/>
    </source>
</evidence>
<protein>
    <submittedName>
        <fullName evidence="2">Uncharacterized protein</fullName>
    </submittedName>
</protein>
<gene>
    <name evidence="2" type="ORF">OBBRIDRAFT_108752</name>
</gene>
<dbReference type="PROSITE" id="PS00018">
    <property type="entry name" value="EF_HAND_1"/>
    <property type="match status" value="1"/>
</dbReference>
<proteinExistence type="predicted"/>
<feature type="compositionally biased region" description="Polar residues" evidence="1">
    <location>
        <begin position="422"/>
        <end position="431"/>
    </location>
</feature>
<feature type="region of interest" description="Disordered" evidence="1">
    <location>
        <begin position="379"/>
        <end position="445"/>
    </location>
</feature>
<sequence length="445" mass="48824">MYPSTRITRMGYNQQSEVAHMPTPKLSGLFETLYGIKGILARSLGFSRTHNPRNLEFLWYPLWAHVLAQLFLEVDTIFIAPQFPVWLSPSRKQDEDEEGELDGEDWEADMAAIDAEEDEEEEDAGDPPAINPQDCDDEDVPAISSASSNPTVAEPEATSQIIDTAVISIDAETVLHEQVTEQQKIRYGGLRVDAVAVPLIVENKDFVHRHYSGEELRQAIVAKVADMSIQMRMQAAYILCRYPVMEYVYAIAAVGPYWCSTRMVRKVKLTVEQLHQIRMGESELPEFEMVQDTVKMSKWSVPLLLGTDASTARLNRLKQKVLETVVPLDLSKSSLSEQGGDHSAAVPQLGRAAKTAGGKKVKIAVPAARDGIKGKLVATASENVGKGPRNENGTKKRRSPRLAKGVDAAISEGSQPEAGPSDQRTGRNSGSGKKKANAMNGNGKK</sequence>
<accession>A0A8E2APV8</accession>
<dbReference type="EMBL" id="KV722460">
    <property type="protein sequence ID" value="OCH88178.1"/>
    <property type="molecule type" value="Genomic_DNA"/>
</dbReference>
<reference evidence="2 3" key="1">
    <citation type="submission" date="2016-07" db="EMBL/GenBank/DDBJ databases">
        <title>Draft genome of the white-rot fungus Obba rivulosa 3A-2.</title>
        <authorList>
            <consortium name="DOE Joint Genome Institute"/>
            <person name="Miettinen O."/>
            <person name="Riley R."/>
            <person name="Acob R."/>
            <person name="Barry K."/>
            <person name="Cullen D."/>
            <person name="De Vries R."/>
            <person name="Hainaut M."/>
            <person name="Hatakka A."/>
            <person name="Henrissat B."/>
            <person name="Hilden K."/>
            <person name="Kuo R."/>
            <person name="Labutti K."/>
            <person name="Lipzen A."/>
            <person name="Makela M.R."/>
            <person name="Sandor L."/>
            <person name="Spatafora J.W."/>
            <person name="Grigoriev I.V."/>
            <person name="Hibbett D.S."/>
        </authorList>
    </citation>
    <scope>NUCLEOTIDE SEQUENCE [LARGE SCALE GENOMIC DNA]</scope>
    <source>
        <strain evidence="2 3">3A-2</strain>
    </source>
</reference>
<dbReference type="InterPro" id="IPR018247">
    <property type="entry name" value="EF_Hand_1_Ca_BS"/>
</dbReference>
<dbReference type="OrthoDB" id="2610860at2759"/>
<keyword evidence="3" id="KW-1185">Reference proteome</keyword>
<feature type="compositionally biased region" description="Acidic residues" evidence="1">
    <location>
        <begin position="115"/>
        <end position="125"/>
    </location>
</feature>